<reference evidence="1 2" key="1">
    <citation type="submission" date="2014-04" db="EMBL/GenBank/DDBJ databases">
        <authorList>
            <consortium name="DOE Joint Genome Institute"/>
            <person name="Kuo A."/>
            <person name="Kohler A."/>
            <person name="Jargeat P."/>
            <person name="Nagy L.G."/>
            <person name="Floudas D."/>
            <person name="Copeland A."/>
            <person name="Barry K.W."/>
            <person name="Cichocki N."/>
            <person name="Veneault-Fourrey C."/>
            <person name="LaButti K."/>
            <person name="Lindquist E.A."/>
            <person name="Lipzen A."/>
            <person name="Lundell T."/>
            <person name="Morin E."/>
            <person name="Murat C."/>
            <person name="Sun H."/>
            <person name="Tunlid A."/>
            <person name="Henrissat B."/>
            <person name="Grigoriev I.V."/>
            <person name="Hibbett D.S."/>
            <person name="Martin F."/>
            <person name="Nordberg H.P."/>
            <person name="Cantor M.N."/>
            <person name="Hua S.X."/>
        </authorList>
    </citation>
    <scope>NUCLEOTIDE SEQUENCE [LARGE SCALE GENOMIC DNA]</scope>
    <source>
        <strain evidence="1 2">Ve08.2h10</strain>
    </source>
</reference>
<keyword evidence="2" id="KW-1185">Reference proteome</keyword>
<dbReference type="EMBL" id="KN825302">
    <property type="protein sequence ID" value="KIK92213.1"/>
    <property type="molecule type" value="Genomic_DNA"/>
</dbReference>
<reference evidence="2" key="2">
    <citation type="submission" date="2015-01" db="EMBL/GenBank/DDBJ databases">
        <title>Evolutionary Origins and Diversification of the Mycorrhizal Mutualists.</title>
        <authorList>
            <consortium name="DOE Joint Genome Institute"/>
            <consortium name="Mycorrhizal Genomics Consortium"/>
            <person name="Kohler A."/>
            <person name="Kuo A."/>
            <person name="Nagy L.G."/>
            <person name="Floudas D."/>
            <person name="Copeland A."/>
            <person name="Barry K.W."/>
            <person name="Cichocki N."/>
            <person name="Veneault-Fourrey C."/>
            <person name="LaButti K."/>
            <person name="Lindquist E.A."/>
            <person name="Lipzen A."/>
            <person name="Lundell T."/>
            <person name="Morin E."/>
            <person name="Murat C."/>
            <person name="Riley R."/>
            <person name="Ohm R."/>
            <person name="Sun H."/>
            <person name="Tunlid A."/>
            <person name="Henrissat B."/>
            <person name="Grigoriev I.V."/>
            <person name="Hibbett D.S."/>
            <person name="Martin F."/>
        </authorList>
    </citation>
    <scope>NUCLEOTIDE SEQUENCE [LARGE SCALE GENOMIC DNA]</scope>
    <source>
        <strain evidence="2">Ve08.2h10</strain>
    </source>
</reference>
<dbReference type="InParanoid" id="A0A0D0DLK9"/>
<gene>
    <name evidence="1" type="ORF">PAXRUDRAFT_830159</name>
</gene>
<proteinExistence type="predicted"/>
<dbReference type="AlphaFoldDB" id="A0A0D0DLK9"/>
<name>A0A0D0DLK9_9AGAM</name>
<evidence type="ECO:0000313" key="1">
    <source>
        <dbReference type="EMBL" id="KIK92213.1"/>
    </source>
</evidence>
<evidence type="ECO:0000313" key="2">
    <source>
        <dbReference type="Proteomes" id="UP000054538"/>
    </source>
</evidence>
<protein>
    <submittedName>
        <fullName evidence="1">Uncharacterized protein</fullName>
    </submittedName>
</protein>
<dbReference type="Proteomes" id="UP000054538">
    <property type="component" value="Unassembled WGS sequence"/>
</dbReference>
<sequence length="117" mass="12942">MPTRVRVLLTLSWFRKTGISLHGVRIDRLSTVMTSPLTTPVKGLHIPFAIEQELGGENVPLFPMDRSDGGAQTIASRGYAYLCSCVSFVGVNLITDQSVRDLAVSLQKLMRPKWARV</sequence>
<dbReference type="HOGENOM" id="CLU_2085551_0_0_1"/>
<organism evidence="1 2">
    <name type="scientific">Paxillus rubicundulus Ve08.2h10</name>
    <dbReference type="NCBI Taxonomy" id="930991"/>
    <lineage>
        <taxon>Eukaryota</taxon>
        <taxon>Fungi</taxon>
        <taxon>Dikarya</taxon>
        <taxon>Basidiomycota</taxon>
        <taxon>Agaricomycotina</taxon>
        <taxon>Agaricomycetes</taxon>
        <taxon>Agaricomycetidae</taxon>
        <taxon>Boletales</taxon>
        <taxon>Paxilineae</taxon>
        <taxon>Paxillaceae</taxon>
        <taxon>Paxillus</taxon>
    </lineage>
</organism>
<accession>A0A0D0DLK9</accession>